<keyword evidence="3" id="KW-1003">Cell membrane</keyword>
<reference evidence="9 10" key="1">
    <citation type="submission" date="2022-07" db="EMBL/GenBank/DDBJ databases">
        <authorList>
            <person name="Li W.-J."/>
            <person name="Deng Q.-Q."/>
        </authorList>
    </citation>
    <scope>NUCLEOTIDE SEQUENCE [LARGE SCALE GENOMIC DNA]</scope>
    <source>
        <strain evidence="9 10">SYSU M60028</strain>
    </source>
</reference>
<evidence type="ECO:0000313" key="10">
    <source>
        <dbReference type="Proteomes" id="UP001205890"/>
    </source>
</evidence>
<dbReference type="NCBIfam" id="TIGR01097">
    <property type="entry name" value="PhnE"/>
    <property type="match status" value="1"/>
</dbReference>
<evidence type="ECO:0000256" key="1">
    <source>
        <dbReference type="ARBA" id="ARBA00004651"/>
    </source>
</evidence>
<dbReference type="Proteomes" id="UP001205890">
    <property type="component" value="Unassembled WGS sequence"/>
</dbReference>
<dbReference type="InterPro" id="IPR005769">
    <property type="entry name" value="PhnE/PtxC"/>
</dbReference>
<evidence type="ECO:0000259" key="8">
    <source>
        <dbReference type="PROSITE" id="PS50928"/>
    </source>
</evidence>
<proteinExistence type="inferred from homology"/>
<dbReference type="EMBL" id="JANCLU010000002">
    <property type="protein sequence ID" value="MCP8937362.1"/>
    <property type="molecule type" value="Genomic_DNA"/>
</dbReference>
<comment type="caution">
    <text evidence="9">The sequence shown here is derived from an EMBL/GenBank/DDBJ whole genome shotgun (WGS) entry which is preliminary data.</text>
</comment>
<evidence type="ECO:0000256" key="6">
    <source>
        <dbReference type="ARBA" id="ARBA00023136"/>
    </source>
</evidence>
<dbReference type="CDD" id="cd06261">
    <property type="entry name" value="TM_PBP2"/>
    <property type="match status" value="1"/>
</dbReference>
<feature type="domain" description="ABC transmembrane type-1" evidence="8">
    <location>
        <begin position="97"/>
        <end position="280"/>
    </location>
</feature>
<evidence type="ECO:0000256" key="5">
    <source>
        <dbReference type="ARBA" id="ARBA00022989"/>
    </source>
</evidence>
<evidence type="ECO:0000256" key="3">
    <source>
        <dbReference type="ARBA" id="ARBA00022475"/>
    </source>
</evidence>
<feature type="transmembrane region" description="Helical" evidence="7">
    <location>
        <begin position="148"/>
        <end position="172"/>
    </location>
</feature>
<dbReference type="PANTHER" id="PTHR30043:SF1">
    <property type="entry name" value="ABC TRANSPORT SYSTEM PERMEASE PROTEIN P69"/>
    <property type="match status" value="1"/>
</dbReference>
<dbReference type="SUPFAM" id="SSF161098">
    <property type="entry name" value="MetI-like"/>
    <property type="match status" value="1"/>
</dbReference>
<evidence type="ECO:0000313" key="9">
    <source>
        <dbReference type="EMBL" id="MCP8937362.1"/>
    </source>
</evidence>
<comment type="subcellular location">
    <subcellularLocation>
        <location evidence="1 7">Cell membrane</location>
        <topology evidence="1 7">Multi-pass membrane protein</topology>
    </subcellularLocation>
</comment>
<keyword evidence="6 7" id="KW-0472">Membrane</keyword>
<keyword evidence="2 7" id="KW-0813">Transport</keyword>
<keyword evidence="4 7" id="KW-0812">Transmembrane</keyword>
<dbReference type="PROSITE" id="PS50928">
    <property type="entry name" value="ABC_TM1"/>
    <property type="match status" value="1"/>
</dbReference>
<name>A0ABT1L7C5_9HYPH</name>
<protein>
    <submittedName>
        <fullName evidence="9">Phosphonate ABC transporter, permease protein PhnE</fullName>
    </submittedName>
</protein>
<dbReference type="InterPro" id="IPR000515">
    <property type="entry name" value="MetI-like"/>
</dbReference>
<evidence type="ECO:0000256" key="7">
    <source>
        <dbReference type="RuleBase" id="RU363032"/>
    </source>
</evidence>
<dbReference type="Gene3D" id="1.10.3720.10">
    <property type="entry name" value="MetI-like"/>
    <property type="match status" value="1"/>
</dbReference>
<dbReference type="RefSeq" id="WP_254738805.1">
    <property type="nucleotide sequence ID" value="NZ_JANCLU010000002.1"/>
</dbReference>
<feature type="transmembrane region" description="Helical" evidence="7">
    <location>
        <begin position="257"/>
        <end position="280"/>
    </location>
</feature>
<keyword evidence="10" id="KW-1185">Reference proteome</keyword>
<sequence length="294" mass="31863">MLAAIPHLPEHQLAAHAAAYAAAVVEKRRRLVGGLILLVALVWAAGWMGDVRPAVFVDNLGRFASYFGRLAHLDSGALVLSDPAEWFWGAKKWLRLIGETVLIAYLGTMLGGVGAFLLCFHAARNVARTRWSAFLARRFLEFCRTVPELVFALIFVVAWGLGPLPGVLALAIHTMGALGKLFAEVFENIDMKPVDGIVASGGNWVQAMRFGVLPQVTSNLASYALLRFEINVRGAAIMGFVGAGGIGQDLLEAVRKFYYSDVSAILVLILVTVALIDIATERLRHALIGRETRA</sequence>
<organism evidence="9 10">
    <name type="scientific">Alsobacter ponti</name>
    <dbReference type="NCBI Taxonomy" id="2962936"/>
    <lineage>
        <taxon>Bacteria</taxon>
        <taxon>Pseudomonadati</taxon>
        <taxon>Pseudomonadota</taxon>
        <taxon>Alphaproteobacteria</taxon>
        <taxon>Hyphomicrobiales</taxon>
        <taxon>Alsobacteraceae</taxon>
        <taxon>Alsobacter</taxon>
    </lineage>
</organism>
<keyword evidence="5 7" id="KW-1133">Transmembrane helix</keyword>
<comment type="similarity">
    <text evidence="7">Belongs to the binding-protein-dependent transport system permease family.</text>
</comment>
<feature type="transmembrane region" description="Helical" evidence="7">
    <location>
        <begin position="31"/>
        <end position="49"/>
    </location>
</feature>
<feature type="transmembrane region" description="Helical" evidence="7">
    <location>
        <begin position="102"/>
        <end position="127"/>
    </location>
</feature>
<evidence type="ECO:0000256" key="2">
    <source>
        <dbReference type="ARBA" id="ARBA00022448"/>
    </source>
</evidence>
<dbReference type="PANTHER" id="PTHR30043">
    <property type="entry name" value="PHOSPHONATES TRANSPORT SYSTEM PERMEASE PROTEIN"/>
    <property type="match status" value="1"/>
</dbReference>
<evidence type="ECO:0000256" key="4">
    <source>
        <dbReference type="ARBA" id="ARBA00022692"/>
    </source>
</evidence>
<dbReference type="InterPro" id="IPR035906">
    <property type="entry name" value="MetI-like_sf"/>
</dbReference>
<gene>
    <name evidence="9" type="primary">phnE</name>
    <name evidence="9" type="ORF">NK718_02445</name>
</gene>
<accession>A0ABT1L7C5</accession>
<dbReference type="Pfam" id="PF00528">
    <property type="entry name" value="BPD_transp_1"/>
    <property type="match status" value="1"/>
</dbReference>